<dbReference type="PANTHER" id="PTHR11405">
    <property type="entry name" value="CARBAMOYLTRANSFERASE FAMILY MEMBER"/>
    <property type="match status" value="1"/>
</dbReference>
<dbReference type="PROSITE" id="PS50975">
    <property type="entry name" value="ATP_GRASP"/>
    <property type="match status" value="1"/>
</dbReference>
<evidence type="ECO:0000256" key="15">
    <source>
        <dbReference type="PROSITE-ProRule" id="PRU00409"/>
    </source>
</evidence>
<evidence type="ECO:0000256" key="2">
    <source>
        <dbReference type="ARBA" id="ARBA00009799"/>
    </source>
</evidence>
<dbReference type="PROSITE" id="PS00867">
    <property type="entry name" value="CPSASE_2"/>
    <property type="match status" value="1"/>
</dbReference>
<dbReference type="SUPFAM" id="SSF52440">
    <property type="entry name" value="PreATP-grasp domain"/>
    <property type="match status" value="1"/>
</dbReference>
<evidence type="ECO:0000256" key="14">
    <source>
        <dbReference type="ARBA" id="ARBA00083945"/>
    </source>
</evidence>
<dbReference type="Proteomes" id="UP000738826">
    <property type="component" value="Unassembled WGS sequence"/>
</dbReference>
<comment type="caution">
    <text evidence="18">The sequence shown here is derived from an EMBL/GenBank/DDBJ whole genome shotgun (WGS) entry which is preliminary data.</text>
</comment>
<dbReference type="NCBIfam" id="NF003671">
    <property type="entry name" value="PRK05294.1"/>
    <property type="match status" value="1"/>
</dbReference>
<evidence type="ECO:0000256" key="4">
    <source>
        <dbReference type="ARBA" id="ARBA00022598"/>
    </source>
</evidence>
<dbReference type="GO" id="GO:0006541">
    <property type="term" value="P:glutamine metabolic process"/>
    <property type="evidence" value="ECO:0007669"/>
    <property type="project" value="TreeGrafter"/>
</dbReference>
<dbReference type="Gene3D" id="3.30.470.20">
    <property type="entry name" value="ATP-grasp fold, B domain"/>
    <property type="match status" value="1"/>
</dbReference>
<comment type="pathway">
    <text evidence="1">Pyrimidine metabolism; UMP biosynthesis via de novo pathway; (S)-dihydroorotate from bicarbonate: step 1/3.</text>
</comment>
<dbReference type="InterPro" id="IPR005479">
    <property type="entry name" value="CPAse_ATP-bd"/>
</dbReference>
<evidence type="ECO:0000256" key="7">
    <source>
        <dbReference type="ARBA" id="ARBA00022741"/>
    </source>
</evidence>
<dbReference type="EC" id="6.3.5.5" evidence="3"/>
<evidence type="ECO:0000256" key="11">
    <source>
        <dbReference type="ARBA" id="ARBA00057223"/>
    </source>
</evidence>
<comment type="function">
    <text evidence="11">Large subunit of the glutamine-dependent carbamoyl phosphate synthetase (CPSase). CPSase catalyzes the formation of carbamoyl phosphate from the ammonia moiety of glutamine, carbonate, and phosphate donated by ATP, constituting the first step of 2 biosynthetic pathways, one leading to arginine and/or urea and the other to pyrimidine nucleotides. The large subunit (synthetase) binds the substrates ammonia (free or transferred from glutamine from the small subunit), hydrogencarbonate and ATP and carries out an ATP-coupled ligase reaction, activating hydrogencarbonate by forming carboxy phosphate which reacts with ammonia to form carbamoyl phosphate.</text>
</comment>
<evidence type="ECO:0000256" key="1">
    <source>
        <dbReference type="ARBA" id="ARBA00004812"/>
    </source>
</evidence>
<dbReference type="InterPro" id="IPR005483">
    <property type="entry name" value="CPSase_dom"/>
</dbReference>
<dbReference type="UniPathway" id="UPA00068">
    <property type="reaction ID" value="UER00171"/>
</dbReference>
<gene>
    <name evidence="18" type="primary">carB</name>
    <name evidence="18" type="ORF">GW779_02815</name>
    <name evidence="17" type="ORF">GW910_05375</name>
</gene>
<dbReference type="GO" id="GO:0004088">
    <property type="term" value="F:carbamoyl-phosphate synthase (glutamine-hydrolyzing) activity"/>
    <property type="evidence" value="ECO:0007669"/>
    <property type="project" value="UniProtKB-EC"/>
</dbReference>
<dbReference type="InterPro" id="IPR016185">
    <property type="entry name" value="PreATP-grasp_dom_sf"/>
</dbReference>
<keyword evidence="8 15" id="KW-0067">ATP-binding</keyword>
<evidence type="ECO:0000256" key="5">
    <source>
        <dbReference type="ARBA" id="ARBA00022723"/>
    </source>
</evidence>
<accession>A0A8J8CIU8</accession>
<dbReference type="Gene3D" id="1.10.1030.10">
    <property type="entry name" value="Carbamoyl-phosphate synthetase, large subunit oligomerisation domain"/>
    <property type="match status" value="1"/>
</dbReference>
<dbReference type="PRINTS" id="PR00098">
    <property type="entry name" value="CPSASE"/>
</dbReference>
<dbReference type="Pfam" id="PF02786">
    <property type="entry name" value="CPSase_L_D2"/>
    <property type="match status" value="1"/>
</dbReference>
<dbReference type="InterPro" id="IPR005480">
    <property type="entry name" value="CPSase_lsu_oligo"/>
</dbReference>
<evidence type="ECO:0000256" key="9">
    <source>
        <dbReference type="ARBA" id="ARBA00044063"/>
    </source>
</evidence>
<dbReference type="EMBL" id="JAACVF010000145">
    <property type="protein sequence ID" value="NCN65473.1"/>
    <property type="molecule type" value="Genomic_DNA"/>
</dbReference>
<reference evidence="18" key="1">
    <citation type="submission" date="2019-11" db="EMBL/GenBank/DDBJ databases">
        <title>Lipid analysis of CO2-rich subsurface aquifers suggests an autotrophy-based deep biosphere with lysolipids enriched in CPR bacteria.</title>
        <authorList>
            <person name="Probst A.J."/>
            <person name="Elling F.J."/>
            <person name="Castelle C.J."/>
            <person name="Zhu Q."/>
            <person name="Elvert M."/>
            <person name="Birarda G."/>
            <person name="Holman H.-Y."/>
            <person name="Lane K.R."/>
            <person name="Ladd B."/>
            <person name="Ryan M.C."/>
            <person name="Woyke T."/>
            <person name="Hinrichs K.-U."/>
            <person name="Banfield J.F."/>
        </authorList>
    </citation>
    <scope>NUCLEOTIDE SEQUENCE</scope>
    <source>
        <strain evidence="17">CG_2015-01_33_1645</strain>
        <strain evidence="18">CG_2015-04_33_537</strain>
    </source>
</reference>
<evidence type="ECO:0000313" key="17">
    <source>
        <dbReference type="EMBL" id="NCN65473.1"/>
    </source>
</evidence>
<dbReference type="FunFam" id="3.30.470.20:FF:000001">
    <property type="entry name" value="Carbamoyl-phosphate synthase large chain"/>
    <property type="match status" value="1"/>
</dbReference>
<evidence type="ECO:0000259" key="16">
    <source>
        <dbReference type="PROSITE" id="PS50975"/>
    </source>
</evidence>
<dbReference type="GO" id="GO:0004087">
    <property type="term" value="F:carbamoyl-phosphate synthase (ammonia) activity"/>
    <property type="evidence" value="ECO:0007669"/>
    <property type="project" value="UniProtKB-EC"/>
</dbReference>
<evidence type="ECO:0000256" key="8">
    <source>
        <dbReference type="ARBA" id="ARBA00022840"/>
    </source>
</evidence>
<comment type="similarity">
    <text evidence="2">Belongs to the CarB family.</text>
</comment>
<evidence type="ECO:0000256" key="12">
    <source>
        <dbReference type="ARBA" id="ARBA00062056"/>
    </source>
</evidence>
<feature type="domain" description="ATP-grasp" evidence="16">
    <location>
        <begin position="130"/>
        <end position="324"/>
    </location>
</feature>
<evidence type="ECO:0000256" key="10">
    <source>
        <dbReference type="ARBA" id="ARBA00047359"/>
    </source>
</evidence>
<evidence type="ECO:0000256" key="6">
    <source>
        <dbReference type="ARBA" id="ARBA00022737"/>
    </source>
</evidence>
<dbReference type="PANTHER" id="PTHR11405:SF53">
    <property type="entry name" value="CARBAMOYL-PHOSPHATE SYNTHASE [AMMONIA], MITOCHONDRIAL"/>
    <property type="match status" value="1"/>
</dbReference>
<protein>
    <recommendedName>
        <fullName evidence="13">Carbamoyl phosphate synthase large chain, N-terminal section</fullName>
        <ecNumber evidence="9">6.3.4.16</ecNumber>
        <ecNumber evidence="3">6.3.5.5</ecNumber>
    </recommendedName>
    <alternativeName>
        <fullName evidence="14">Carbamoyl phosphate synthetase ammonia chain</fullName>
    </alternativeName>
</protein>
<evidence type="ECO:0000256" key="13">
    <source>
        <dbReference type="ARBA" id="ARBA00071108"/>
    </source>
</evidence>
<dbReference type="EC" id="6.3.4.16" evidence="9"/>
<dbReference type="AlphaFoldDB" id="A0A8J8CIU8"/>
<keyword evidence="5" id="KW-0479">Metal-binding</keyword>
<proteinExistence type="inferred from homology"/>
<keyword evidence="7 15" id="KW-0547">Nucleotide-binding</keyword>
<comment type="catalytic activity">
    <reaction evidence="10">
        <text>hydrogencarbonate + NH4(+) + 2 ATP = carbamoyl phosphate + 2 ADP + phosphate + 2 H(+)</text>
        <dbReference type="Rhea" id="RHEA:18029"/>
        <dbReference type="ChEBI" id="CHEBI:15378"/>
        <dbReference type="ChEBI" id="CHEBI:17544"/>
        <dbReference type="ChEBI" id="CHEBI:28938"/>
        <dbReference type="ChEBI" id="CHEBI:30616"/>
        <dbReference type="ChEBI" id="CHEBI:43474"/>
        <dbReference type="ChEBI" id="CHEBI:58228"/>
        <dbReference type="ChEBI" id="CHEBI:456216"/>
        <dbReference type="EC" id="6.3.4.16"/>
    </reaction>
</comment>
<dbReference type="InterPro" id="IPR011761">
    <property type="entry name" value="ATP-grasp"/>
</dbReference>
<sequence length="477" mass="53116">MEKPKNVLIIGSGPILIGQAAEFDYSGTQACLTLKEEGIKTILINPNPATIMTDSDIADRIYIEPLTVEILEKIIEREKIDGILSTMGGQIGLNLSMELQDAGILDKYNVKILGTPVEAIRNGEDRERFANLMKKISENIPVSKAVSSVEEAKNFAEEISYPVIVRPGFTLGGTGGGIAHNDNEIEKIAKNGLYYSLNHQVLIEKSIYGWYEYEYEVVRDNKDNCVIICSMENVDPVGIHTGESIVVAPSQTLTDNDNRVLKEASVKIVRALDVRGGCNVQFGVHPETMEHIVIEVNPRMSRSSALASKATGYPIARIATKIAIGKNLDEIPNAITKKTMAFFEPALDYVVVKIPRWPFDKFRTADKHIGTQMKSTGEVMAIGRNFEEAFQKAIRSLDIKKYGLENISDDIDEIRKNLINPTDDRMFYIYSAFGFMGVDEICELTKISKFFIEKIKHIYDLENEVIKILGADPLKSG</sequence>
<dbReference type="GO" id="GO:0005524">
    <property type="term" value="F:ATP binding"/>
    <property type="evidence" value="ECO:0007669"/>
    <property type="project" value="UniProtKB-UniRule"/>
</dbReference>
<dbReference type="InterPro" id="IPR036897">
    <property type="entry name" value="CarbamoylP_synth_lsu_oligo_sf"/>
</dbReference>
<dbReference type="FunFam" id="3.40.50.20:FF:000001">
    <property type="entry name" value="Carbamoyl-phosphate synthase large chain"/>
    <property type="match status" value="1"/>
</dbReference>
<dbReference type="GO" id="GO:0046872">
    <property type="term" value="F:metal ion binding"/>
    <property type="evidence" value="ECO:0007669"/>
    <property type="project" value="UniProtKB-KW"/>
</dbReference>
<name>A0A8J8CIU8_9ARCH</name>
<dbReference type="SUPFAM" id="SSF48108">
    <property type="entry name" value="Carbamoyl phosphate synthetase, large subunit connection domain"/>
    <property type="match status" value="1"/>
</dbReference>
<dbReference type="Proteomes" id="UP000768163">
    <property type="component" value="Unassembled WGS sequence"/>
</dbReference>
<comment type="subunit">
    <text evidence="12">Composed of two chains; the small (or glutamine) chain promotes the hydrolysis of glutamine to ammonia, which is used by the large (or ammonia) chain to synthesize carbamoyl phosphate. Tetramer of heterodimers (alpha,beta)4.</text>
</comment>
<evidence type="ECO:0000313" key="18">
    <source>
        <dbReference type="EMBL" id="NCS91340.1"/>
    </source>
</evidence>
<evidence type="ECO:0000313" key="19">
    <source>
        <dbReference type="Proteomes" id="UP000738826"/>
    </source>
</evidence>
<dbReference type="Gene3D" id="3.40.50.20">
    <property type="match status" value="1"/>
</dbReference>
<dbReference type="GO" id="GO:0006526">
    <property type="term" value="P:L-arginine biosynthetic process"/>
    <property type="evidence" value="ECO:0007669"/>
    <property type="project" value="UniProtKB-UniPathway"/>
</dbReference>
<dbReference type="InterPro" id="IPR058047">
    <property type="entry name" value="CPSase_preATP-grasp"/>
</dbReference>
<keyword evidence="6" id="KW-0677">Repeat</keyword>
<keyword evidence="4 18" id="KW-0436">Ligase</keyword>
<dbReference type="Pfam" id="PF25596">
    <property type="entry name" value="CPSase_L_D1"/>
    <property type="match status" value="1"/>
</dbReference>
<dbReference type="EMBL" id="JAACQH010000048">
    <property type="protein sequence ID" value="NCS91340.1"/>
    <property type="molecule type" value="Genomic_DNA"/>
</dbReference>
<evidence type="ECO:0000256" key="3">
    <source>
        <dbReference type="ARBA" id="ARBA00012738"/>
    </source>
</evidence>
<dbReference type="SUPFAM" id="SSF56059">
    <property type="entry name" value="Glutathione synthetase ATP-binding domain-like"/>
    <property type="match status" value="1"/>
</dbReference>
<organism evidence="18 19">
    <name type="scientific">Candidatus Altarchaeum hamiconexum</name>
    <dbReference type="NCBI Taxonomy" id="1803513"/>
    <lineage>
        <taxon>Archaea</taxon>
        <taxon>Candidatus Altarchaeota</taxon>
        <taxon>Candidatus Altiarchaeia</taxon>
        <taxon>Candidatus Altarchaeales</taxon>
        <taxon>Candidatus Altarchaeaceae</taxon>
        <taxon>Candidatus Altarchaeum</taxon>
    </lineage>
</organism>
<dbReference type="SMART" id="SM01096">
    <property type="entry name" value="CPSase_L_D3"/>
    <property type="match status" value="1"/>
</dbReference>
<dbReference type="Pfam" id="PF02787">
    <property type="entry name" value="CPSase_L_D3"/>
    <property type="match status" value="1"/>
</dbReference>
<dbReference type="GO" id="GO:0005737">
    <property type="term" value="C:cytoplasm"/>
    <property type="evidence" value="ECO:0007669"/>
    <property type="project" value="TreeGrafter"/>
</dbReference>